<dbReference type="GO" id="GO:0006109">
    <property type="term" value="P:regulation of carbohydrate metabolic process"/>
    <property type="evidence" value="ECO:0007669"/>
    <property type="project" value="InterPro"/>
</dbReference>
<dbReference type="InterPro" id="IPR027417">
    <property type="entry name" value="P-loop_NTPase"/>
</dbReference>
<dbReference type="CDD" id="cd01918">
    <property type="entry name" value="HprK_C"/>
    <property type="match status" value="1"/>
</dbReference>
<accession>A0A0J6T2H1</accession>
<dbReference type="SUPFAM" id="SSF53795">
    <property type="entry name" value="PEP carboxykinase-like"/>
    <property type="match status" value="1"/>
</dbReference>
<dbReference type="Pfam" id="PF07475">
    <property type="entry name" value="Hpr_kinase_C"/>
    <property type="match status" value="1"/>
</dbReference>
<keyword evidence="2" id="KW-0808">Transferase</keyword>
<dbReference type="InterPro" id="IPR011104">
    <property type="entry name" value="Hpr_kin/Pase_C"/>
</dbReference>
<dbReference type="PATRIC" id="fig|270351.6.peg.3915"/>
<sequence length="156" mass="16388">MGAVPASLSAVHASCVVLGEDGILIRGPAGSGKSTLVRDLMQIGAISGVFVALVGDDRVSLTPRNGRLVAAPHPALAGLLEIRGLGLQAVDATVPSAVLRLIVDLAEAAPRMPEDGEETIRLREVVLPRMILSPDPGRAGTVLWRWRRLHVMVIAD</sequence>
<dbReference type="GO" id="GO:0000155">
    <property type="term" value="F:phosphorelay sensor kinase activity"/>
    <property type="evidence" value="ECO:0007669"/>
    <property type="project" value="InterPro"/>
</dbReference>
<keyword evidence="2" id="KW-0418">Kinase</keyword>
<proteinExistence type="predicted"/>
<gene>
    <name evidence="2" type="ORF">VP06_03220</name>
</gene>
<comment type="caution">
    <text evidence="2">The sequence shown here is derived from an EMBL/GenBank/DDBJ whole genome shotgun (WGS) entry which is preliminary data.</text>
</comment>
<dbReference type="OrthoDB" id="8326226at2"/>
<name>A0A0J6T2H1_9HYPH</name>
<protein>
    <submittedName>
        <fullName evidence="2">Serine kinase</fullName>
    </submittedName>
</protein>
<dbReference type="Gene3D" id="3.40.50.300">
    <property type="entry name" value="P-loop containing nucleotide triphosphate hydrolases"/>
    <property type="match status" value="1"/>
</dbReference>
<dbReference type="RefSeq" id="WP_048462394.1">
    <property type="nucleotide sequence ID" value="NZ_LABX01000026.1"/>
</dbReference>
<dbReference type="AlphaFoldDB" id="A0A0J6T2H1"/>
<dbReference type="EMBL" id="LABX01000026">
    <property type="protein sequence ID" value="KMO40042.1"/>
    <property type="molecule type" value="Genomic_DNA"/>
</dbReference>
<evidence type="ECO:0000313" key="2">
    <source>
        <dbReference type="EMBL" id="KMO40042.1"/>
    </source>
</evidence>
<feature type="domain" description="HPr kinase/phosphorylase C-terminal" evidence="1">
    <location>
        <begin position="8"/>
        <end position="92"/>
    </location>
</feature>
<evidence type="ECO:0000259" key="1">
    <source>
        <dbReference type="Pfam" id="PF07475"/>
    </source>
</evidence>
<evidence type="ECO:0000313" key="3">
    <source>
        <dbReference type="Proteomes" id="UP000035929"/>
    </source>
</evidence>
<dbReference type="GO" id="GO:0005524">
    <property type="term" value="F:ATP binding"/>
    <property type="evidence" value="ECO:0007669"/>
    <property type="project" value="InterPro"/>
</dbReference>
<dbReference type="Proteomes" id="UP000035929">
    <property type="component" value="Unassembled WGS sequence"/>
</dbReference>
<reference evidence="2 3" key="1">
    <citation type="submission" date="2015-03" db="EMBL/GenBank/DDBJ databases">
        <title>Genome sequencing of Methylobacterium aquaticum DSM16371 type strain.</title>
        <authorList>
            <person name="Chaudhry V."/>
            <person name="Patil P.B."/>
        </authorList>
    </citation>
    <scope>NUCLEOTIDE SEQUENCE [LARGE SCALE GENOMIC DNA]</scope>
    <source>
        <strain evidence="2 3">DSM 16371</strain>
    </source>
</reference>
<organism evidence="2 3">
    <name type="scientific">Methylobacterium aquaticum</name>
    <dbReference type="NCBI Taxonomy" id="270351"/>
    <lineage>
        <taxon>Bacteria</taxon>
        <taxon>Pseudomonadati</taxon>
        <taxon>Pseudomonadota</taxon>
        <taxon>Alphaproteobacteria</taxon>
        <taxon>Hyphomicrobiales</taxon>
        <taxon>Methylobacteriaceae</taxon>
        <taxon>Methylobacterium</taxon>
    </lineage>
</organism>